<proteinExistence type="predicted"/>
<keyword evidence="3" id="KW-1185">Reference proteome</keyword>
<reference evidence="2" key="1">
    <citation type="submission" date="2020-08" db="EMBL/GenBank/DDBJ databases">
        <title>Multicomponent nature underlies the extraordinary mechanical properties of spider dragline silk.</title>
        <authorList>
            <person name="Kono N."/>
            <person name="Nakamura H."/>
            <person name="Mori M."/>
            <person name="Yoshida Y."/>
            <person name="Ohtoshi R."/>
            <person name="Malay A.D."/>
            <person name="Moran D.A.P."/>
            <person name="Tomita M."/>
            <person name="Numata K."/>
            <person name="Arakawa K."/>
        </authorList>
    </citation>
    <scope>NUCLEOTIDE SEQUENCE</scope>
</reference>
<evidence type="ECO:0000256" key="1">
    <source>
        <dbReference type="SAM" id="MobiDB-lite"/>
    </source>
</evidence>
<comment type="caution">
    <text evidence="2">The sequence shown here is derived from an EMBL/GenBank/DDBJ whole genome shotgun (WGS) entry which is preliminary data.</text>
</comment>
<organism evidence="2 3">
    <name type="scientific">Nephila pilipes</name>
    <name type="common">Giant wood spider</name>
    <name type="synonym">Nephila maculata</name>
    <dbReference type="NCBI Taxonomy" id="299642"/>
    <lineage>
        <taxon>Eukaryota</taxon>
        <taxon>Metazoa</taxon>
        <taxon>Ecdysozoa</taxon>
        <taxon>Arthropoda</taxon>
        <taxon>Chelicerata</taxon>
        <taxon>Arachnida</taxon>
        <taxon>Araneae</taxon>
        <taxon>Araneomorphae</taxon>
        <taxon>Entelegynae</taxon>
        <taxon>Araneoidea</taxon>
        <taxon>Nephilidae</taxon>
        <taxon>Nephila</taxon>
    </lineage>
</organism>
<gene>
    <name evidence="2" type="ORF">NPIL_27691</name>
</gene>
<dbReference type="EMBL" id="BMAW01031277">
    <property type="protein sequence ID" value="GFU20370.1"/>
    <property type="molecule type" value="Genomic_DNA"/>
</dbReference>
<accession>A0A8X6QIA8</accession>
<feature type="region of interest" description="Disordered" evidence="1">
    <location>
        <begin position="24"/>
        <end position="52"/>
    </location>
</feature>
<feature type="non-terminal residue" evidence="2">
    <location>
        <position position="52"/>
    </location>
</feature>
<name>A0A8X6QIA8_NEPPI</name>
<evidence type="ECO:0000313" key="2">
    <source>
        <dbReference type="EMBL" id="GFU20370.1"/>
    </source>
</evidence>
<evidence type="ECO:0000313" key="3">
    <source>
        <dbReference type="Proteomes" id="UP000887013"/>
    </source>
</evidence>
<protein>
    <submittedName>
        <fullName evidence="2">Uncharacterized protein</fullName>
    </submittedName>
</protein>
<dbReference type="AlphaFoldDB" id="A0A8X6QIA8"/>
<dbReference type="Proteomes" id="UP000887013">
    <property type="component" value="Unassembled WGS sequence"/>
</dbReference>
<sequence>MPESLQCRWGRREFVQRNESQNFGQSLPRISGRAGERDRHLQLGIQASEGGS</sequence>